<evidence type="ECO:0000256" key="7">
    <source>
        <dbReference type="ARBA" id="ARBA00042138"/>
    </source>
</evidence>
<dbReference type="InterPro" id="IPR001943">
    <property type="entry name" value="UVR_dom"/>
</dbReference>
<dbReference type="Pfam" id="PF08459">
    <property type="entry name" value="UvrC_RNaseH_dom"/>
    <property type="match status" value="1"/>
</dbReference>
<dbReference type="InterPro" id="IPR000305">
    <property type="entry name" value="GIY-YIG_endonuc"/>
</dbReference>
<evidence type="ECO:0000256" key="8">
    <source>
        <dbReference type="ARBA" id="ARBA00042732"/>
    </source>
</evidence>
<name>A0A1G2JM30_9BACT</name>
<gene>
    <name evidence="12" type="ORF">A2561_02905</name>
</gene>
<feature type="domain" description="UVR" evidence="9">
    <location>
        <begin position="232"/>
        <end position="267"/>
    </location>
</feature>
<keyword evidence="3" id="KW-0267">Excision nuclease</keyword>
<protein>
    <recommendedName>
        <fullName evidence="6">Excinuclease cho</fullName>
    </recommendedName>
    <alternativeName>
        <fullName evidence="8">Endonuclease cho</fullName>
    </alternativeName>
    <alternativeName>
        <fullName evidence="7">UvrC homolog protein</fullName>
    </alternativeName>
</protein>
<accession>A0A1G2JM30</accession>
<feature type="domain" description="UvrC family homology region profile" evidence="11">
    <location>
        <begin position="295"/>
        <end position="402"/>
    </location>
</feature>
<dbReference type="SUPFAM" id="SSF46600">
    <property type="entry name" value="C-terminal UvrC-binding domain of UvrB"/>
    <property type="match status" value="1"/>
</dbReference>
<dbReference type="EMBL" id="MHPU01000034">
    <property type="protein sequence ID" value="OGZ88013.1"/>
    <property type="molecule type" value="Genomic_DNA"/>
</dbReference>
<dbReference type="GO" id="GO:0009381">
    <property type="term" value="F:excinuclease ABC activity"/>
    <property type="evidence" value="ECO:0007669"/>
    <property type="project" value="InterPro"/>
</dbReference>
<dbReference type="InterPro" id="IPR036876">
    <property type="entry name" value="UVR_dom_sf"/>
</dbReference>
<keyword evidence="1" id="KW-0227">DNA damage</keyword>
<dbReference type="PANTHER" id="PTHR30562:SF10">
    <property type="entry name" value="EXCINUCLEASE CHO"/>
    <property type="match status" value="1"/>
</dbReference>
<organism evidence="12 13">
    <name type="scientific">Candidatus Staskawiczbacteria bacterium RIFOXYD1_FULL_32_13</name>
    <dbReference type="NCBI Taxonomy" id="1802234"/>
    <lineage>
        <taxon>Bacteria</taxon>
        <taxon>Candidatus Staskawicziibacteriota</taxon>
    </lineage>
</organism>
<comment type="caution">
    <text evidence="12">The sequence shown here is derived from an EMBL/GenBank/DDBJ whole genome shotgun (WGS) entry which is preliminary data.</text>
</comment>
<dbReference type="GO" id="GO:0009380">
    <property type="term" value="C:excinuclease repair complex"/>
    <property type="evidence" value="ECO:0007669"/>
    <property type="project" value="TreeGrafter"/>
</dbReference>
<evidence type="ECO:0000259" key="9">
    <source>
        <dbReference type="PROSITE" id="PS50151"/>
    </source>
</evidence>
<dbReference type="GO" id="GO:0006289">
    <property type="term" value="P:nucleotide-excision repair"/>
    <property type="evidence" value="ECO:0007669"/>
    <property type="project" value="InterPro"/>
</dbReference>
<dbReference type="InterPro" id="IPR047296">
    <property type="entry name" value="GIY-YIG_UvrC_Cho"/>
</dbReference>
<dbReference type="Pfam" id="PF01541">
    <property type="entry name" value="GIY-YIG"/>
    <property type="match status" value="1"/>
</dbReference>
<dbReference type="InterPro" id="IPR038476">
    <property type="entry name" value="UvrC_RNase_H_dom_sf"/>
</dbReference>
<dbReference type="Gene3D" id="3.30.420.340">
    <property type="entry name" value="UvrC, RNAse H endonuclease domain"/>
    <property type="match status" value="1"/>
</dbReference>
<dbReference type="Proteomes" id="UP000178935">
    <property type="component" value="Unassembled WGS sequence"/>
</dbReference>
<dbReference type="PROSITE" id="PS50165">
    <property type="entry name" value="UVRC"/>
    <property type="match status" value="1"/>
</dbReference>
<dbReference type="PROSITE" id="PS50164">
    <property type="entry name" value="GIY_YIG"/>
    <property type="match status" value="1"/>
</dbReference>
<keyword evidence="4" id="KW-0234">DNA repair</keyword>
<dbReference type="AlphaFoldDB" id="A0A1G2JM30"/>
<evidence type="ECO:0000259" key="11">
    <source>
        <dbReference type="PROSITE" id="PS50165"/>
    </source>
</evidence>
<dbReference type="InterPro" id="IPR001162">
    <property type="entry name" value="UvrC_RNase_H_dom"/>
</dbReference>
<sequence length="483" mass="56182">MDKFKIISIKNIDNLPKTAGVYLFYNKNEIIYIGKAINIKNRVKNHFSSPTYKDEIFISQITNIGFIETGSEISALILEASLIKKNQPKFNQVWRDDKNYFYIAIQRNKQKIPYVFITHQPTSPSLRGRGEATDEAISTTRLPRRLRAPRNDKMQYIGPFVDGNALKKTIRFLRKVFPYYTNAKHSKLKCTYCHLDLCPGPQILSEVEGTQPLKEYKKNIKKLILILEGKSSKVLNLLKKEMRIASIKQNFEKASKIRDQIFALEKIISHKNQNNQIQNSQYDTTQRSLSTVAWKKTEKTLQEILNYKKSLLTGRQAIKKIECYDVSNIQGKFAVGSMVVFINGKPDKSQYKKFKIKIKSEPNDIAMLKEVLQRRFAHTYWKYPEIILIDGGKAQLNIAIKIRNQASEQFHRIVPIVISLAKGRQDPLRPRSEARLFIENQKEPIPLKNLPQEIYNLIKNLDDEAHRFAITYHKKLRKQNLLK</sequence>
<evidence type="ECO:0000313" key="13">
    <source>
        <dbReference type="Proteomes" id="UP000178935"/>
    </source>
</evidence>
<dbReference type="Pfam" id="PF02151">
    <property type="entry name" value="UVR"/>
    <property type="match status" value="1"/>
</dbReference>
<reference evidence="12 13" key="1">
    <citation type="journal article" date="2016" name="Nat. Commun.">
        <title>Thousands of microbial genomes shed light on interconnected biogeochemical processes in an aquifer system.</title>
        <authorList>
            <person name="Anantharaman K."/>
            <person name="Brown C.T."/>
            <person name="Hug L.A."/>
            <person name="Sharon I."/>
            <person name="Castelle C.J."/>
            <person name="Probst A.J."/>
            <person name="Thomas B.C."/>
            <person name="Singh A."/>
            <person name="Wilkins M.J."/>
            <person name="Karaoz U."/>
            <person name="Brodie E.L."/>
            <person name="Williams K.H."/>
            <person name="Hubbard S.S."/>
            <person name="Banfield J.F."/>
        </authorList>
    </citation>
    <scope>NUCLEOTIDE SEQUENCE [LARGE SCALE GENOMIC DNA]</scope>
</reference>
<evidence type="ECO:0000256" key="1">
    <source>
        <dbReference type="ARBA" id="ARBA00022763"/>
    </source>
</evidence>
<evidence type="ECO:0000313" key="12">
    <source>
        <dbReference type="EMBL" id="OGZ88013.1"/>
    </source>
</evidence>
<evidence type="ECO:0000256" key="4">
    <source>
        <dbReference type="ARBA" id="ARBA00023204"/>
    </source>
</evidence>
<dbReference type="PANTHER" id="PTHR30562">
    <property type="entry name" value="UVRC/OXIDOREDUCTASE"/>
    <property type="match status" value="1"/>
</dbReference>
<dbReference type="CDD" id="cd10434">
    <property type="entry name" value="GIY-YIG_UvrC_Cho"/>
    <property type="match status" value="1"/>
</dbReference>
<evidence type="ECO:0000259" key="10">
    <source>
        <dbReference type="PROSITE" id="PS50164"/>
    </source>
</evidence>
<dbReference type="SMART" id="SM00465">
    <property type="entry name" value="GIYc"/>
    <property type="match status" value="1"/>
</dbReference>
<dbReference type="SUPFAM" id="SSF82771">
    <property type="entry name" value="GIY-YIG endonuclease"/>
    <property type="match status" value="1"/>
</dbReference>
<evidence type="ECO:0000256" key="3">
    <source>
        <dbReference type="ARBA" id="ARBA00022881"/>
    </source>
</evidence>
<feature type="domain" description="GIY-YIG" evidence="10">
    <location>
        <begin position="17"/>
        <end position="92"/>
    </location>
</feature>
<evidence type="ECO:0000256" key="6">
    <source>
        <dbReference type="ARBA" id="ARBA00040756"/>
    </source>
</evidence>
<proteinExistence type="predicted"/>
<dbReference type="Gene3D" id="4.10.860.10">
    <property type="entry name" value="UVR domain"/>
    <property type="match status" value="1"/>
</dbReference>
<dbReference type="InterPro" id="IPR035901">
    <property type="entry name" value="GIY-YIG_endonuc_sf"/>
</dbReference>
<dbReference type="Gene3D" id="3.40.1440.10">
    <property type="entry name" value="GIY-YIG endonuclease"/>
    <property type="match status" value="1"/>
</dbReference>
<dbReference type="PROSITE" id="PS50151">
    <property type="entry name" value="UVR"/>
    <property type="match status" value="1"/>
</dbReference>
<evidence type="ECO:0000256" key="5">
    <source>
        <dbReference type="ARBA" id="ARBA00023236"/>
    </source>
</evidence>
<keyword evidence="2" id="KW-0378">Hydrolase</keyword>
<evidence type="ECO:0000256" key="2">
    <source>
        <dbReference type="ARBA" id="ARBA00022801"/>
    </source>
</evidence>
<keyword evidence="5" id="KW-0742">SOS response</keyword>
<dbReference type="InterPro" id="IPR050066">
    <property type="entry name" value="UvrABC_protein_C"/>
</dbReference>